<dbReference type="FunFam" id="2.70.150.10:FF:000002">
    <property type="entry name" value="Copper-transporting ATPase 1, putative"/>
    <property type="match status" value="1"/>
</dbReference>
<feature type="transmembrane region" description="Helical" evidence="12">
    <location>
        <begin position="142"/>
        <end position="159"/>
    </location>
</feature>
<proteinExistence type="inferred from homology"/>
<dbReference type="SUPFAM" id="SSF56784">
    <property type="entry name" value="HAD-like"/>
    <property type="match status" value="1"/>
</dbReference>
<evidence type="ECO:0000256" key="8">
    <source>
        <dbReference type="ARBA" id="ARBA00022989"/>
    </source>
</evidence>
<keyword evidence="12" id="KW-1003">Cell membrane</keyword>
<dbReference type="Pfam" id="PF00403">
    <property type="entry name" value="HMA"/>
    <property type="match status" value="1"/>
</dbReference>
<keyword evidence="6 12" id="KW-0067">ATP-binding</keyword>
<protein>
    <recommendedName>
        <fullName evidence="11">Cation-transporting P-type ATPase B</fullName>
    </recommendedName>
</protein>
<dbReference type="GO" id="GO:0055070">
    <property type="term" value="P:copper ion homeostasis"/>
    <property type="evidence" value="ECO:0007669"/>
    <property type="project" value="TreeGrafter"/>
</dbReference>
<evidence type="ECO:0000259" key="14">
    <source>
        <dbReference type="PROSITE" id="PS50846"/>
    </source>
</evidence>
<evidence type="ECO:0000256" key="12">
    <source>
        <dbReference type="RuleBase" id="RU362081"/>
    </source>
</evidence>
<evidence type="ECO:0000256" key="10">
    <source>
        <dbReference type="ARBA" id="ARBA00049360"/>
    </source>
</evidence>
<evidence type="ECO:0000256" key="7">
    <source>
        <dbReference type="ARBA" id="ARBA00022967"/>
    </source>
</evidence>
<dbReference type="RefSeq" id="WP_013161914.1">
    <property type="nucleotide sequence ID" value="NZ_HG975470.1"/>
</dbReference>
<keyword evidence="5 12" id="KW-0547">Nucleotide-binding</keyword>
<reference evidence="15" key="1">
    <citation type="submission" date="2014-08" db="EMBL/GenBank/DDBJ databases">
        <authorList>
            <person name="Falentin Helene"/>
        </authorList>
    </citation>
    <scope>NUCLEOTIDE SEQUENCE</scope>
</reference>
<dbReference type="InterPro" id="IPR036163">
    <property type="entry name" value="HMA_dom_sf"/>
</dbReference>
<dbReference type="PANTHER" id="PTHR43520:SF8">
    <property type="entry name" value="P-TYPE CU(+) TRANSPORTER"/>
    <property type="match status" value="1"/>
</dbReference>
<dbReference type="PANTHER" id="PTHR43520">
    <property type="entry name" value="ATP7, ISOFORM B"/>
    <property type="match status" value="1"/>
</dbReference>
<keyword evidence="9 12" id="KW-0472">Membrane</keyword>
<comment type="similarity">
    <text evidence="2 12">Belongs to the cation transport ATPase (P-type) (TC 3.A.3) family. Type IB subfamily.</text>
</comment>
<evidence type="ECO:0000256" key="6">
    <source>
        <dbReference type="ARBA" id="ARBA00022840"/>
    </source>
</evidence>
<dbReference type="PROSITE" id="PS01229">
    <property type="entry name" value="COF_2"/>
    <property type="match status" value="1"/>
</dbReference>
<name>A0A068VTJ7_PROFF</name>
<keyword evidence="8 12" id="KW-1133">Transmembrane helix</keyword>
<dbReference type="InterPro" id="IPR036412">
    <property type="entry name" value="HAD-like_sf"/>
</dbReference>
<feature type="transmembrane region" description="Helical" evidence="12">
    <location>
        <begin position="246"/>
        <end position="264"/>
    </location>
</feature>
<comment type="subcellular location">
    <subcellularLocation>
        <location evidence="1">Cell membrane</location>
        <topology evidence="1">Multi-pass membrane protein</topology>
    </subcellularLocation>
</comment>
<dbReference type="InterPro" id="IPR018303">
    <property type="entry name" value="ATPase_P-typ_P_site"/>
</dbReference>
<dbReference type="GO" id="GO:0005524">
    <property type="term" value="F:ATP binding"/>
    <property type="evidence" value="ECO:0007669"/>
    <property type="project" value="UniProtKB-UniRule"/>
</dbReference>
<keyword evidence="7" id="KW-1278">Translocase</keyword>
<feature type="compositionally biased region" description="Gly residues" evidence="13">
    <location>
        <begin position="683"/>
        <end position="696"/>
    </location>
</feature>
<dbReference type="PROSITE" id="PS50846">
    <property type="entry name" value="HMA_2"/>
    <property type="match status" value="1"/>
</dbReference>
<evidence type="ECO:0000256" key="13">
    <source>
        <dbReference type="SAM" id="MobiDB-lite"/>
    </source>
</evidence>
<dbReference type="InterPro" id="IPR008250">
    <property type="entry name" value="ATPase_P-typ_transduc_dom_A_sf"/>
</dbReference>
<evidence type="ECO:0000256" key="4">
    <source>
        <dbReference type="ARBA" id="ARBA00022723"/>
    </source>
</evidence>
<dbReference type="Gene3D" id="3.40.50.1000">
    <property type="entry name" value="HAD superfamily/HAD-like"/>
    <property type="match status" value="1"/>
</dbReference>
<dbReference type="SUPFAM" id="SSF55008">
    <property type="entry name" value="HMA, heavy metal-associated domain"/>
    <property type="match status" value="1"/>
</dbReference>
<dbReference type="Pfam" id="PF00122">
    <property type="entry name" value="E1-E2_ATPase"/>
    <property type="match status" value="1"/>
</dbReference>
<dbReference type="Pfam" id="PF00702">
    <property type="entry name" value="Hydrolase"/>
    <property type="match status" value="1"/>
</dbReference>
<dbReference type="NCBIfam" id="TIGR01525">
    <property type="entry name" value="ATPase-IB_hvy"/>
    <property type="match status" value="1"/>
</dbReference>
<evidence type="ECO:0000256" key="11">
    <source>
        <dbReference type="ARBA" id="ARBA00074171"/>
    </source>
</evidence>
<dbReference type="GO" id="GO:0005507">
    <property type="term" value="F:copper ion binding"/>
    <property type="evidence" value="ECO:0007669"/>
    <property type="project" value="TreeGrafter"/>
</dbReference>
<evidence type="ECO:0000313" key="15">
    <source>
        <dbReference type="EMBL" id="CEP26638.1"/>
    </source>
</evidence>
<feature type="transmembrane region" description="Helical" evidence="12">
    <location>
        <begin position="165"/>
        <end position="183"/>
    </location>
</feature>
<dbReference type="AlphaFoldDB" id="A0A068VTJ7"/>
<dbReference type="InterPro" id="IPR017969">
    <property type="entry name" value="Heavy-metal-associated_CS"/>
</dbReference>
<dbReference type="Gene3D" id="3.40.1110.10">
    <property type="entry name" value="Calcium-transporting ATPase, cytoplasmic domain N"/>
    <property type="match status" value="1"/>
</dbReference>
<feature type="region of interest" description="Disordered" evidence="13">
    <location>
        <begin position="681"/>
        <end position="708"/>
    </location>
</feature>
<dbReference type="InterPro" id="IPR023298">
    <property type="entry name" value="ATPase_P-typ_TM_dom_sf"/>
</dbReference>
<feature type="compositionally biased region" description="Low complexity" evidence="13">
    <location>
        <begin position="697"/>
        <end position="706"/>
    </location>
</feature>
<feature type="transmembrane region" description="Helical" evidence="12">
    <location>
        <begin position="399"/>
        <end position="421"/>
    </location>
</feature>
<feature type="transmembrane region" description="Helical" evidence="12">
    <location>
        <begin position="775"/>
        <end position="791"/>
    </location>
</feature>
<dbReference type="PROSITE" id="PS00154">
    <property type="entry name" value="ATPASE_E1_E2"/>
    <property type="match status" value="1"/>
</dbReference>
<feature type="domain" description="HMA" evidence="14">
    <location>
        <begin position="55"/>
        <end position="119"/>
    </location>
</feature>
<feature type="transmembrane region" description="Helical" evidence="12">
    <location>
        <begin position="427"/>
        <end position="448"/>
    </location>
</feature>
<dbReference type="SFLD" id="SFLDS00003">
    <property type="entry name" value="Haloacid_Dehalogenase"/>
    <property type="match status" value="1"/>
</dbReference>
<dbReference type="GO" id="GO:0005886">
    <property type="term" value="C:plasma membrane"/>
    <property type="evidence" value="ECO:0007669"/>
    <property type="project" value="UniProtKB-SubCell"/>
</dbReference>
<sequence>MTNRAHEQAGGTSTPPDPVPGGRPGAPGLVADDSAGNTVVLDDTITIPDDARDLVSIDLDVTGMTCASCASRIQKRLNKVDGVEAAVNYATNKAHVTAPAATRPEALIEVVRDAGYDASLPTPDTDSDELASADADSIRRRLIVAAIISVPVMVVAMVTPLQFPGWQWASLVAATPVLFWCGWGFHKATWTNLKHGSASMDTLISVGTISAYLWSVYCLVFGSAGMIGMRHEFSFALSHHDALGSVYFEAACGTITFILLGRLIEARSRREAGSALRELLKLGAKRVRLLDDDGTEHTEPIEALTVGQQFVVRPGEKIASDGVVTAGEAAIDTRVITGESVPVEVGPGDRVVGATLNTNSRLVVRATAVGSDTQLSQIATLVEQAQTSKSNAQRLADRIAGVFVPVVIVLALVALVAWLIAGAGISFAITAAVSVLIISCPCALGLATPTALLAGTGRGAQLGIVIRGPEALERAKTIDTVVMDKTGTLTKGEMAVQHVVVAPATDGRKDVGTDAVLRRVATLEAGSEHPIAEAIVAFAEQAGVEPEAADDFQIIPGLGVRATVAGQASLAGNAALMEREELVVPAELVAAAHSAADEGATVVFVAWQAAVRGLVTVSDEIADTSQRAIELFHRMGLRTVMLTGDNERAARHIAAQVGIDEVHAQVLPQQKLEVVTRLQSGDAGQGVPGLEGGSDGSGRQASGQQGRQEHRVAMIGDGVNDAAALAGADLGISMGSGTDAAIAASDLTLMRHDLVLAVDAIRLARATLGTIRGNLFWAFFYNVCAIPIAAFGLLNPMIAGAAMAFSSVFVVTNSLRLRRFRPTPEVARS</sequence>
<dbReference type="InterPro" id="IPR001757">
    <property type="entry name" value="P_typ_ATPase"/>
</dbReference>
<dbReference type="InterPro" id="IPR059000">
    <property type="entry name" value="ATPase_P-type_domA"/>
</dbReference>
<dbReference type="PRINTS" id="PR00943">
    <property type="entry name" value="CUATPASE"/>
</dbReference>
<evidence type="ECO:0000256" key="2">
    <source>
        <dbReference type="ARBA" id="ARBA00006024"/>
    </source>
</evidence>
<dbReference type="SUPFAM" id="SSF81653">
    <property type="entry name" value="Calcium ATPase, transduction domain A"/>
    <property type="match status" value="1"/>
</dbReference>
<feature type="region of interest" description="Disordered" evidence="13">
    <location>
        <begin position="1"/>
        <end position="34"/>
    </location>
</feature>
<dbReference type="NCBIfam" id="TIGR01494">
    <property type="entry name" value="ATPase_P-type"/>
    <property type="match status" value="3"/>
</dbReference>
<dbReference type="GO" id="GO:0016887">
    <property type="term" value="F:ATP hydrolysis activity"/>
    <property type="evidence" value="ECO:0007669"/>
    <property type="project" value="InterPro"/>
</dbReference>
<feature type="transmembrane region" description="Helical" evidence="12">
    <location>
        <begin position="797"/>
        <end position="815"/>
    </location>
</feature>
<evidence type="ECO:0000256" key="3">
    <source>
        <dbReference type="ARBA" id="ARBA00022692"/>
    </source>
</evidence>
<dbReference type="InterPro" id="IPR023299">
    <property type="entry name" value="ATPase_P-typ_cyto_dom_N"/>
</dbReference>
<dbReference type="PROSITE" id="PS01047">
    <property type="entry name" value="HMA_1"/>
    <property type="match status" value="1"/>
</dbReference>
<comment type="catalytic activity">
    <reaction evidence="10">
        <text>ATP + H2O = ADP + phosphate + H(+)</text>
        <dbReference type="Rhea" id="RHEA:13065"/>
        <dbReference type="ChEBI" id="CHEBI:15377"/>
        <dbReference type="ChEBI" id="CHEBI:15378"/>
        <dbReference type="ChEBI" id="CHEBI:30616"/>
        <dbReference type="ChEBI" id="CHEBI:43474"/>
        <dbReference type="ChEBI" id="CHEBI:456216"/>
    </reaction>
</comment>
<organism evidence="15">
    <name type="scientific">Propionibacterium freudenreichii subsp. freudenreichii</name>
    <dbReference type="NCBI Taxonomy" id="66712"/>
    <lineage>
        <taxon>Bacteria</taxon>
        <taxon>Bacillati</taxon>
        <taxon>Actinomycetota</taxon>
        <taxon>Actinomycetes</taxon>
        <taxon>Propionibacteriales</taxon>
        <taxon>Propionibacteriaceae</taxon>
        <taxon>Propionibacterium</taxon>
    </lineage>
</organism>
<evidence type="ECO:0000256" key="9">
    <source>
        <dbReference type="ARBA" id="ARBA00023136"/>
    </source>
</evidence>
<dbReference type="CDD" id="cd02094">
    <property type="entry name" value="P-type_ATPase_Cu-like"/>
    <property type="match status" value="1"/>
</dbReference>
<dbReference type="Gene3D" id="2.70.150.10">
    <property type="entry name" value="Calcium-transporting ATPase, cytoplasmic transduction domain A"/>
    <property type="match status" value="1"/>
</dbReference>
<evidence type="ECO:0000256" key="5">
    <source>
        <dbReference type="ARBA" id="ARBA00022741"/>
    </source>
</evidence>
<dbReference type="GO" id="GO:0043682">
    <property type="term" value="F:P-type divalent copper transporter activity"/>
    <property type="evidence" value="ECO:0007669"/>
    <property type="project" value="TreeGrafter"/>
</dbReference>
<dbReference type="InterPro" id="IPR023214">
    <property type="entry name" value="HAD_sf"/>
</dbReference>
<keyword evidence="4 12" id="KW-0479">Metal-binding</keyword>
<dbReference type="GeneID" id="61221346"/>
<dbReference type="SUPFAM" id="SSF81665">
    <property type="entry name" value="Calcium ATPase, transmembrane domain M"/>
    <property type="match status" value="1"/>
</dbReference>
<dbReference type="FunFam" id="3.30.70.100:FF:000005">
    <property type="entry name" value="Copper-exporting P-type ATPase A"/>
    <property type="match status" value="1"/>
</dbReference>
<dbReference type="SFLD" id="SFLDF00027">
    <property type="entry name" value="p-type_atpase"/>
    <property type="match status" value="1"/>
</dbReference>
<dbReference type="EMBL" id="LM676417">
    <property type="protein sequence ID" value="CEP26638.1"/>
    <property type="molecule type" value="Genomic_DNA"/>
</dbReference>
<accession>A0A068VTJ7</accession>
<keyword evidence="3 12" id="KW-0812">Transmembrane</keyword>
<dbReference type="CDD" id="cd00371">
    <property type="entry name" value="HMA"/>
    <property type="match status" value="1"/>
</dbReference>
<dbReference type="InterPro" id="IPR044492">
    <property type="entry name" value="P_typ_ATPase_HD_dom"/>
</dbReference>
<gene>
    <name evidence="15" type="ORF">PFCIRM138_08625</name>
</gene>
<dbReference type="InterPro" id="IPR027256">
    <property type="entry name" value="P-typ_ATPase_IB"/>
</dbReference>
<dbReference type="PRINTS" id="PR00119">
    <property type="entry name" value="CATATPASE"/>
</dbReference>
<dbReference type="InterPro" id="IPR006121">
    <property type="entry name" value="HMA_dom"/>
</dbReference>
<dbReference type="SFLD" id="SFLDG00002">
    <property type="entry name" value="C1.7:_P-type_atpase_like"/>
    <property type="match status" value="1"/>
</dbReference>
<evidence type="ECO:0000256" key="1">
    <source>
        <dbReference type="ARBA" id="ARBA00004651"/>
    </source>
</evidence>
<feature type="transmembrane region" description="Helical" evidence="12">
    <location>
        <begin position="203"/>
        <end position="226"/>
    </location>
</feature>
<dbReference type="Gene3D" id="3.30.70.100">
    <property type="match status" value="1"/>
</dbReference>